<keyword evidence="3 10" id="KW-0813">Transport</keyword>
<feature type="domain" description="Type II/III secretion system secretin-like" evidence="11">
    <location>
        <begin position="509"/>
        <end position="672"/>
    </location>
</feature>
<evidence type="ECO:0000256" key="2">
    <source>
        <dbReference type="ARBA" id="ARBA00006980"/>
    </source>
</evidence>
<dbReference type="PANTHER" id="PTHR30332:SF25">
    <property type="entry name" value="SECRETIN XPSD"/>
    <property type="match status" value="1"/>
</dbReference>
<dbReference type="InterPro" id="IPR038591">
    <property type="entry name" value="NolW-like_sf"/>
</dbReference>
<evidence type="ECO:0000313" key="14">
    <source>
        <dbReference type="EMBL" id="NVD42641.1"/>
    </source>
</evidence>
<evidence type="ECO:0000313" key="15">
    <source>
        <dbReference type="Proteomes" id="UP000520198"/>
    </source>
</evidence>
<feature type="domain" description="NolW-like" evidence="12">
    <location>
        <begin position="193"/>
        <end position="252"/>
    </location>
</feature>
<dbReference type="PRINTS" id="PR01032">
    <property type="entry name" value="PHAGEIV"/>
</dbReference>
<keyword evidence="6" id="KW-0732">Signal</keyword>
<dbReference type="EMBL" id="JABWDU010000010">
    <property type="protein sequence ID" value="NVD42641.1"/>
    <property type="molecule type" value="Genomic_DNA"/>
</dbReference>
<dbReference type="Pfam" id="PF00263">
    <property type="entry name" value="Secretin"/>
    <property type="match status" value="1"/>
</dbReference>
<evidence type="ECO:0000256" key="4">
    <source>
        <dbReference type="ARBA" id="ARBA00022452"/>
    </source>
</evidence>
<evidence type="ECO:0000256" key="3">
    <source>
        <dbReference type="ARBA" id="ARBA00022448"/>
    </source>
</evidence>
<sequence length="697" mass="74715">MRASETVLRAALFSGICLLSPGCLAPEEGRLGNDVDSILGSVTSADLQARSLRNGSNSTLGYASAGSTDARQPAIYSSTRLGVVAAPAGADGAAGDSVNLNFQGAELRDVVQAILGDTLGQTYTIDPKVAGTVTLSTARPVPRDDLVSILETMLEMNGADLVRRGNTFQIVEAGSSVAGQVSTKGRPTGFGITVVPLRYVSAQALSRLVDGFGARPGSLRIDTTRNAILIAGSGPDREAALETVTAFDVDWMKDQSVAVLPLQHARPEAVIPELERIFASKGSNGDSVIQFMSMPRLRAVLAVSQNRALTERAHTWVRRLDRENPDLGQSVHVYRVKYRDATKIAELLQRLFAANEETESEEQAAPDEATAQEAAASDEEVVDIDPARFGGSLQPELGAEPVRIRSDPSNNSIVIYADLEMRKRVLAALTRIDVPQLQVAISVTMAEVRLTDELRFGVQYFVKSKSVGLGTDEGSFGLFKTLADNIAREVPGFNFVLGANSSPDVIISALDKITDVQILSSPSLVVLENEVARFQVGDQIPIITRTVVPVETADAPVSNQVEYRDTGIIMNVRPRIAENGVVAMRIDQEISNAASGDSLTPVISNRSISSSVSVLDGQTVLLGGLISETQERGKDGIPFLSRLKHVGNLFGSKNRSNARTELLIMIRPMVIRDSRDAQSVAEELQARMWGMGSRALK</sequence>
<dbReference type="InterPro" id="IPR050810">
    <property type="entry name" value="Bact_Secretion_Sys_Channel"/>
</dbReference>
<evidence type="ECO:0000256" key="5">
    <source>
        <dbReference type="ARBA" id="ARBA00022692"/>
    </source>
</evidence>
<dbReference type="Pfam" id="PF21305">
    <property type="entry name" value="type_II_gspD_N0"/>
    <property type="match status" value="1"/>
</dbReference>
<evidence type="ECO:0000256" key="10">
    <source>
        <dbReference type="RuleBase" id="RU004004"/>
    </source>
</evidence>
<gene>
    <name evidence="14" type="primary">gspD</name>
    <name evidence="14" type="ORF">HT585_27600</name>
</gene>
<evidence type="ECO:0000256" key="8">
    <source>
        <dbReference type="ARBA" id="ARBA00023136"/>
    </source>
</evidence>
<dbReference type="InterPro" id="IPR005644">
    <property type="entry name" value="NolW-like"/>
</dbReference>
<feature type="domain" description="NolW-like" evidence="12">
    <location>
        <begin position="331"/>
        <end position="438"/>
    </location>
</feature>
<dbReference type="NCBIfam" id="TIGR02517">
    <property type="entry name" value="type_II_gspD"/>
    <property type="match status" value="1"/>
</dbReference>
<evidence type="ECO:0000259" key="13">
    <source>
        <dbReference type="Pfam" id="PF21305"/>
    </source>
</evidence>
<keyword evidence="15" id="KW-1185">Reference proteome</keyword>
<protein>
    <submittedName>
        <fullName evidence="14">Type II secretion system secretin GspD</fullName>
    </submittedName>
</protein>
<name>A0A7Y6QBQ3_9HYPH</name>
<dbReference type="Proteomes" id="UP000520198">
    <property type="component" value="Unassembled WGS sequence"/>
</dbReference>
<dbReference type="GO" id="GO:0015628">
    <property type="term" value="P:protein secretion by the type II secretion system"/>
    <property type="evidence" value="ECO:0007669"/>
    <property type="project" value="InterPro"/>
</dbReference>
<dbReference type="InterPro" id="IPR004846">
    <property type="entry name" value="T2SS/T3SS_dom"/>
</dbReference>
<dbReference type="AlphaFoldDB" id="A0A7Y6QBQ3"/>
<keyword evidence="5" id="KW-0812">Transmembrane</keyword>
<dbReference type="GO" id="GO:0009279">
    <property type="term" value="C:cell outer membrane"/>
    <property type="evidence" value="ECO:0007669"/>
    <property type="project" value="UniProtKB-SubCell"/>
</dbReference>
<dbReference type="PANTHER" id="PTHR30332">
    <property type="entry name" value="PROBABLE GENERAL SECRETION PATHWAY PROTEIN D"/>
    <property type="match status" value="1"/>
</dbReference>
<organism evidence="14 15">
    <name type="scientific">Ensifer oleiphilus</name>
    <dbReference type="NCBI Taxonomy" id="2742698"/>
    <lineage>
        <taxon>Bacteria</taxon>
        <taxon>Pseudomonadati</taxon>
        <taxon>Pseudomonadota</taxon>
        <taxon>Alphaproteobacteria</taxon>
        <taxon>Hyphomicrobiales</taxon>
        <taxon>Rhizobiaceae</taxon>
        <taxon>Sinorhizobium/Ensifer group</taxon>
        <taxon>Ensifer</taxon>
    </lineage>
</organism>
<proteinExistence type="inferred from homology"/>
<dbReference type="InterPro" id="IPR049371">
    <property type="entry name" value="GspD-like_N0"/>
</dbReference>
<dbReference type="GO" id="GO:0015627">
    <property type="term" value="C:type II protein secretion system complex"/>
    <property type="evidence" value="ECO:0007669"/>
    <property type="project" value="InterPro"/>
</dbReference>
<comment type="caution">
    <text evidence="14">The sequence shown here is derived from an EMBL/GenBank/DDBJ whole genome shotgun (WGS) entry which is preliminary data.</text>
</comment>
<evidence type="ECO:0000259" key="11">
    <source>
        <dbReference type="Pfam" id="PF00263"/>
    </source>
</evidence>
<dbReference type="PRINTS" id="PR00811">
    <property type="entry name" value="BCTERIALGSPD"/>
</dbReference>
<evidence type="ECO:0000256" key="6">
    <source>
        <dbReference type="ARBA" id="ARBA00022729"/>
    </source>
</evidence>
<reference evidence="14 15" key="1">
    <citation type="submission" date="2020-06" db="EMBL/GenBank/DDBJ databases">
        <authorList>
            <person name="Grouzdev D.S."/>
        </authorList>
    </citation>
    <scope>NUCLEOTIDE SEQUENCE [LARGE SCALE GENOMIC DNA]</scope>
    <source>
        <strain evidence="14 15">HO-A22</strain>
    </source>
</reference>
<keyword evidence="8" id="KW-0472">Membrane</keyword>
<keyword evidence="4" id="KW-1134">Transmembrane beta strand</keyword>
<dbReference type="Gene3D" id="3.30.1370.120">
    <property type="match status" value="2"/>
</dbReference>
<comment type="similarity">
    <text evidence="2">Belongs to the bacterial secretin family. GSP D subfamily.</text>
</comment>
<evidence type="ECO:0000256" key="1">
    <source>
        <dbReference type="ARBA" id="ARBA00004442"/>
    </source>
</evidence>
<evidence type="ECO:0000259" key="12">
    <source>
        <dbReference type="Pfam" id="PF03958"/>
    </source>
</evidence>
<evidence type="ECO:0000256" key="7">
    <source>
        <dbReference type="ARBA" id="ARBA00022927"/>
    </source>
</evidence>
<dbReference type="InterPro" id="IPR001775">
    <property type="entry name" value="GspD/PilQ"/>
</dbReference>
<dbReference type="Gene3D" id="3.55.50.30">
    <property type="match status" value="1"/>
</dbReference>
<accession>A0A7Y6QBQ3</accession>
<keyword evidence="7" id="KW-0653">Protein transport</keyword>
<dbReference type="InterPro" id="IPR013356">
    <property type="entry name" value="T2SS_GspD"/>
</dbReference>
<keyword evidence="9" id="KW-0998">Cell outer membrane</keyword>
<comment type="subcellular location">
    <subcellularLocation>
        <location evidence="1 10">Cell outer membrane</location>
    </subcellularLocation>
</comment>
<feature type="domain" description="GspD-like N0" evidence="13">
    <location>
        <begin position="100"/>
        <end position="169"/>
    </location>
</feature>
<evidence type="ECO:0000256" key="9">
    <source>
        <dbReference type="ARBA" id="ARBA00023237"/>
    </source>
</evidence>
<dbReference type="Pfam" id="PF03958">
    <property type="entry name" value="Secretin_N"/>
    <property type="match status" value="2"/>
</dbReference>